<dbReference type="AlphaFoldDB" id="A0A0H3D2I0"/>
<dbReference type="PRINTS" id="PR00455">
    <property type="entry name" value="HTHTETR"/>
</dbReference>
<dbReference type="GO" id="GO:0000976">
    <property type="term" value="F:transcription cis-regulatory region binding"/>
    <property type="evidence" value="ECO:0007669"/>
    <property type="project" value="TreeGrafter"/>
</dbReference>
<dbReference type="InterPro" id="IPR050109">
    <property type="entry name" value="HTH-type_TetR-like_transc_reg"/>
</dbReference>
<dbReference type="KEGG" id="amd:AMED_3373"/>
<dbReference type="HOGENOM" id="CLU_1228497_0_0_11"/>
<dbReference type="InterPro" id="IPR036271">
    <property type="entry name" value="Tet_transcr_reg_TetR-rel_C_sf"/>
</dbReference>
<organism evidence="7 8">
    <name type="scientific">Amycolatopsis mediterranei (strain U-32)</name>
    <dbReference type="NCBI Taxonomy" id="749927"/>
    <lineage>
        <taxon>Bacteria</taxon>
        <taxon>Bacillati</taxon>
        <taxon>Actinomycetota</taxon>
        <taxon>Actinomycetes</taxon>
        <taxon>Pseudonocardiales</taxon>
        <taxon>Pseudonocardiaceae</taxon>
        <taxon>Amycolatopsis</taxon>
    </lineage>
</organism>
<feature type="region of interest" description="Disordered" evidence="5">
    <location>
        <begin position="217"/>
        <end position="245"/>
    </location>
</feature>
<dbReference type="InterPro" id="IPR009057">
    <property type="entry name" value="Homeodomain-like_sf"/>
</dbReference>
<evidence type="ECO:0000256" key="2">
    <source>
        <dbReference type="ARBA" id="ARBA00023125"/>
    </source>
</evidence>
<evidence type="ECO:0000313" key="7">
    <source>
        <dbReference type="EMBL" id="ADJ45159.1"/>
    </source>
</evidence>
<dbReference type="Proteomes" id="UP000000328">
    <property type="component" value="Chromosome"/>
</dbReference>
<dbReference type="PANTHER" id="PTHR30055">
    <property type="entry name" value="HTH-TYPE TRANSCRIPTIONAL REGULATOR RUTR"/>
    <property type="match status" value="1"/>
</dbReference>
<keyword evidence="3" id="KW-0804">Transcription</keyword>
<gene>
    <name evidence="7" type="ordered locus">AMED_3373</name>
</gene>
<dbReference type="InterPro" id="IPR001647">
    <property type="entry name" value="HTH_TetR"/>
</dbReference>
<proteinExistence type="predicted"/>
<keyword evidence="1" id="KW-0805">Transcription regulation</keyword>
<evidence type="ECO:0000256" key="4">
    <source>
        <dbReference type="PROSITE-ProRule" id="PRU00335"/>
    </source>
</evidence>
<dbReference type="SUPFAM" id="SSF48498">
    <property type="entry name" value="Tetracyclin repressor-like, C-terminal domain"/>
    <property type="match status" value="1"/>
</dbReference>
<dbReference type="Pfam" id="PF00440">
    <property type="entry name" value="TetR_N"/>
    <property type="match status" value="1"/>
</dbReference>
<reference evidence="7 8" key="1">
    <citation type="journal article" date="2010" name="Cell Res.">
        <title>Complete genome sequence of the rifamycin SV-producing Amycolatopsis mediterranei U32 revealed its genetic characteristics in phylogeny and metabolism.</title>
        <authorList>
            <person name="Zhao W."/>
            <person name="Zhong Y."/>
            <person name="Yuan H."/>
            <person name="Wang J."/>
            <person name="Zheng H."/>
            <person name="Wang Y."/>
            <person name="Cen X."/>
            <person name="Xu F."/>
            <person name="Bai J."/>
            <person name="Han X."/>
            <person name="Lu G."/>
            <person name="Zhu Y."/>
            <person name="Shao Z."/>
            <person name="Yan H."/>
            <person name="Li C."/>
            <person name="Peng N."/>
            <person name="Zhang Z."/>
            <person name="Zhang Y."/>
            <person name="Lin W."/>
            <person name="Fan Y."/>
            <person name="Qin Z."/>
            <person name="Hu Y."/>
            <person name="Zhu B."/>
            <person name="Wang S."/>
            <person name="Ding X."/>
            <person name="Zhao G.P."/>
        </authorList>
    </citation>
    <scope>NUCLEOTIDE SEQUENCE [LARGE SCALE GENOMIC DNA]</scope>
    <source>
        <strain evidence="8">U-32</strain>
    </source>
</reference>
<evidence type="ECO:0000259" key="6">
    <source>
        <dbReference type="PROSITE" id="PS50977"/>
    </source>
</evidence>
<feature type="compositionally biased region" description="Gly residues" evidence="5">
    <location>
        <begin position="219"/>
        <end position="232"/>
    </location>
</feature>
<feature type="domain" description="HTH tetR-type" evidence="6">
    <location>
        <begin position="19"/>
        <end position="79"/>
    </location>
</feature>
<dbReference type="GeneID" id="92871125"/>
<dbReference type="InterPro" id="IPR023772">
    <property type="entry name" value="DNA-bd_HTH_TetR-type_CS"/>
</dbReference>
<feature type="DNA-binding region" description="H-T-H motif" evidence="4">
    <location>
        <begin position="42"/>
        <end position="61"/>
    </location>
</feature>
<feature type="region of interest" description="Disordered" evidence="5">
    <location>
        <begin position="1"/>
        <end position="21"/>
    </location>
</feature>
<accession>A0A0H3D2I0</accession>
<protein>
    <submittedName>
        <fullName evidence="7">TetR family transcriptional regulator</fullName>
    </submittedName>
</protein>
<name>A0A0H3D2I0_AMYMU</name>
<evidence type="ECO:0000256" key="3">
    <source>
        <dbReference type="ARBA" id="ARBA00023163"/>
    </source>
</evidence>
<evidence type="ECO:0000313" key="8">
    <source>
        <dbReference type="Proteomes" id="UP000000328"/>
    </source>
</evidence>
<dbReference type="EMBL" id="CP002000">
    <property type="protein sequence ID" value="ADJ45159.1"/>
    <property type="molecule type" value="Genomic_DNA"/>
</dbReference>
<dbReference type="SUPFAM" id="SSF46689">
    <property type="entry name" value="Homeodomain-like"/>
    <property type="match status" value="1"/>
</dbReference>
<evidence type="ECO:0000256" key="5">
    <source>
        <dbReference type="SAM" id="MobiDB-lite"/>
    </source>
</evidence>
<dbReference type="PROSITE" id="PS50977">
    <property type="entry name" value="HTH_TETR_2"/>
    <property type="match status" value="1"/>
</dbReference>
<keyword evidence="2 4" id="KW-0238">DNA-binding</keyword>
<dbReference type="PATRIC" id="fig|749927.5.peg.3484"/>
<evidence type="ECO:0000256" key="1">
    <source>
        <dbReference type="ARBA" id="ARBA00023015"/>
    </source>
</evidence>
<dbReference type="PROSITE" id="PS01081">
    <property type="entry name" value="HTH_TETR_1"/>
    <property type="match status" value="1"/>
</dbReference>
<feature type="compositionally biased region" description="Low complexity" evidence="5">
    <location>
        <begin position="1"/>
        <end position="19"/>
    </location>
</feature>
<dbReference type="GO" id="GO:0003700">
    <property type="term" value="F:DNA-binding transcription factor activity"/>
    <property type="evidence" value="ECO:0007669"/>
    <property type="project" value="TreeGrafter"/>
</dbReference>
<dbReference type="PANTHER" id="PTHR30055:SF234">
    <property type="entry name" value="HTH-TYPE TRANSCRIPTIONAL REGULATOR BETI"/>
    <property type="match status" value="1"/>
</dbReference>
<dbReference type="RefSeq" id="WP_013225231.1">
    <property type="nucleotide sequence ID" value="NC_014318.1"/>
</dbReference>
<dbReference type="OrthoDB" id="7186128at2"/>
<dbReference type="Gene3D" id="1.10.357.10">
    <property type="entry name" value="Tetracycline Repressor, domain 2"/>
    <property type="match status" value="1"/>
</dbReference>
<sequence>MSRQSPPDRSSARRSPAARPTDDELLDAARAVFAERGYAQATMGLIADRADSTKPTLYAHFGDKAALFRTTVRREVAALRAWVVSAYETANTRPLEERVRLSVMAMFSYAGAHPESFRLLFDSAVDEMSNERRELAGSIATHVVGQVRDHLLAHGRPVGPGADLLGEMMVGLVGRAAMHVSHSPGLDPIAAGELATGFVMAALRGLDPALLERLDHLSGGPGGGAPGPGRGPGCHSPYPAGQCAT</sequence>
<dbReference type="eggNOG" id="COG1309">
    <property type="taxonomic scope" value="Bacteria"/>
</dbReference>